<comment type="caution">
    <text evidence="2">The sequence shown here is derived from an EMBL/GenBank/DDBJ whole genome shotgun (WGS) entry which is preliminary data.</text>
</comment>
<reference evidence="2 3" key="1">
    <citation type="submission" date="2022-03" db="EMBL/GenBank/DDBJ databases">
        <title>Metagenome-assembled genomes from swine fecal metagenomes.</title>
        <authorList>
            <person name="Holman D.B."/>
            <person name="Kommadath A."/>
        </authorList>
    </citation>
    <scope>NUCLEOTIDE SEQUENCE [LARGE SCALE GENOMIC DNA]</scope>
    <source>
        <strain evidence="2">SUG147</strain>
    </source>
</reference>
<name>A0AAE3FIZ3_9BACT</name>
<dbReference type="SUPFAM" id="SSF53067">
    <property type="entry name" value="Actin-like ATPase domain"/>
    <property type="match status" value="2"/>
</dbReference>
<evidence type="ECO:0000313" key="2">
    <source>
        <dbReference type="EMBL" id="MCI5755677.1"/>
    </source>
</evidence>
<dbReference type="AlphaFoldDB" id="A0AAE3FIZ3"/>
<sequence length="308" mass="32759">MKYAVTDIGANTVKISIYSVENGAAKHIISQSTPVGLAGYAADGVLSDTGISELAAVVSDYEKLAETVSADGAFYIATASLRNISNGEYAVSEVFRRTGIRISVISGEREAELGFIGFLSAAHGAFKWFPDDGIFADMGGGSTELVSVVGGSDAFRISLPFGALKLYNRFVSGVIPTAAEVDGISRFVRAELRKNLSAGIFAGNTVYLTGGTAKAAGKAVSWLTGKPRGNMAQFTPADFSSVLDRCMNESGCLHFLASKIPDRIHMLIPGLCVFSELFRYAGTERVFTVYSGIRDGFIYDMIRKGTIC</sequence>
<dbReference type="InterPro" id="IPR050273">
    <property type="entry name" value="GppA/Ppx_hydrolase"/>
</dbReference>
<organism evidence="2 3">
    <name type="scientific">Candidatus Colimorpha enterica</name>
    <dbReference type="NCBI Taxonomy" id="3083063"/>
    <lineage>
        <taxon>Bacteria</taxon>
        <taxon>Pseudomonadati</taxon>
        <taxon>Bacteroidota</taxon>
        <taxon>Bacteroidia</taxon>
        <taxon>Bacteroidales</taxon>
        <taxon>Candidatus Colimorpha</taxon>
    </lineage>
</organism>
<dbReference type="Gene3D" id="3.30.420.150">
    <property type="entry name" value="Exopolyphosphatase. Domain 2"/>
    <property type="match status" value="1"/>
</dbReference>
<accession>A0AAE3FIZ3</accession>
<feature type="domain" description="Ppx/GppA phosphatase N-terminal" evidence="1">
    <location>
        <begin position="17"/>
        <end position="303"/>
    </location>
</feature>
<evidence type="ECO:0000259" key="1">
    <source>
        <dbReference type="Pfam" id="PF02541"/>
    </source>
</evidence>
<protein>
    <recommendedName>
        <fullName evidence="1">Ppx/GppA phosphatase N-terminal domain-containing protein</fullName>
    </recommendedName>
</protein>
<dbReference type="Pfam" id="PF02541">
    <property type="entry name" value="Ppx-GppA"/>
    <property type="match status" value="1"/>
</dbReference>
<dbReference type="InterPro" id="IPR043129">
    <property type="entry name" value="ATPase_NBD"/>
</dbReference>
<dbReference type="Proteomes" id="UP001139365">
    <property type="component" value="Unassembled WGS sequence"/>
</dbReference>
<dbReference type="CDD" id="cd24052">
    <property type="entry name" value="ASKHA_NBD_HpPPX-GppA-like"/>
    <property type="match status" value="1"/>
</dbReference>
<dbReference type="EMBL" id="JALEMU010000081">
    <property type="protein sequence ID" value="MCI5755677.1"/>
    <property type="molecule type" value="Genomic_DNA"/>
</dbReference>
<dbReference type="Gene3D" id="3.30.420.40">
    <property type="match status" value="1"/>
</dbReference>
<dbReference type="PANTHER" id="PTHR30005">
    <property type="entry name" value="EXOPOLYPHOSPHATASE"/>
    <property type="match status" value="1"/>
</dbReference>
<dbReference type="InterPro" id="IPR003695">
    <property type="entry name" value="Ppx_GppA_N"/>
</dbReference>
<gene>
    <name evidence="2" type="ORF">MR241_05230</name>
</gene>
<dbReference type="PANTHER" id="PTHR30005:SF0">
    <property type="entry name" value="RETROGRADE REGULATION PROTEIN 2"/>
    <property type="match status" value="1"/>
</dbReference>
<dbReference type="GO" id="GO:0006357">
    <property type="term" value="P:regulation of transcription by RNA polymerase II"/>
    <property type="evidence" value="ECO:0007669"/>
    <property type="project" value="TreeGrafter"/>
</dbReference>
<proteinExistence type="predicted"/>
<evidence type="ECO:0000313" key="3">
    <source>
        <dbReference type="Proteomes" id="UP001139365"/>
    </source>
</evidence>